<evidence type="ECO:0000313" key="3">
    <source>
        <dbReference type="Proteomes" id="UP000886653"/>
    </source>
</evidence>
<evidence type="ECO:0000313" key="2">
    <source>
        <dbReference type="EMBL" id="KAG0142586.1"/>
    </source>
</evidence>
<keyword evidence="1" id="KW-0812">Transmembrane</keyword>
<comment type="caution">
    <text evidence="2">The sequence shown here is derived from an EMBL/GenBank/DDBJ whole genome shotgun (WGS) entry which is preliminary data.</text>
</comment>
<keyword evidence="3" id="KW-1185">Reference proteome</keyword>
<dbReference type="EMBL" id="MU167344">
    <property type="protein sequence ID" value="KAG0142586.1"/>
    <property type="molecule type" value="Genomic_DNA"/>
</dbReference>
<organism evidence="2 3">
    <name type="scientific">Cronartium quercuum f. sp. fusiforme G11</name>
    <dbReference type="NCBI Taxonomy" id="708437"/>
    <lineage>
        <taxon>Eukaryota</taxon>
        <taxon>Fungi</taxon>
        <taxon>Dikarya</taxon>
        <taxon>Basidiomycota</taxon>
        <taxon>Pucciniomycotina</taxon>
        <taxon>Pucciniomycetes</taxon>
        <taxon>Pucciniales</taxon>
        <taxon>Coleosporiaceae</taxon>
        <taxon>Cronartium</taxon>
    </lineage>
</organism>
<name>A0A9P6N9R2_9BASI</name>
<feature type="transmembrane region" description="Helical" evidence="1">
    <location>
        <begin position="58"/>
        <end position="79"/>
    </location>
</feature>
<reference evidence="2" key="1">
    <citation type="submission" date="2013-11" db="EMBL/GenBank/DDBJ databases">
        <title>Genome sequence of the fusiform rust pathogen reveals effectors for host alternation and coevolution with pine.</title>
        <authorList>
            <consortium name="DOE Joint Genome Institute"/>
            <person name="Smith K."/>
            <person name="Pendleton A."/>
            <person name="Kubisiak T."/>
            <person name="Anderson C."/>
            <person name="Salamov A."/>
            <person name="Aerts A."/>
            <person name="Riley R."/>
            <person name="Clum A."/>
            <person name="Lindquist E."/>
            <person name="Ence D."/>
            <person name="Campbell M."/>
            <person name="Kronenberg Z."/>
            <person name="Feau N."/>
            <person name="Dhillon B."/>
            <person name="Hamelin R."/>
            <person name="Burleigh J."/>
            <person name="Smith J."/>
            <person name="Yandell M."/>
            <person name="Nelson C."/>
            <person name="Grigoriev I."/>
            <person name="Davis J."/>
        </authorList>
    </citation>
    <scope>NUCLEOTIDE SEQUENCE</scope>
    <source>
        <strain evidence="2">G11</strain>
    </source>
</reference>
<protein>
    <submittedName>
        <fullName evidence="2">Uncharacterized protein</fullName>
    </submittedName>
</protein>
<accession>A0A9P6N9R2</accession>
<keyword evidence="1" id="KW-1133">Transmembrane helix</keyword>
<sequence length="97" mass="10585">MDCTSNLAKNVDVFGGTSVYPEPHMLICGGGILNGSMGHIKSMVPHEKSCCTVQCNILYLHLGIRIHFIYIFLCTLIGIKSLGLPKPVVLRRPVFGV</sequence>
<dbReference type="Proteomes" id="UP000886653">
    <property type="component" value="Unassembled WGS sequence"/>
</dbReference>
<keyword evidence="1" id="KW-0472">Membrane</keyword>
<evidence type="ECO:0000256" key="1">
    <source>
        <dbReference type="SAM" id="Phobius"/>
    </source>
</evidence>
<dbReference type="AlphaFoldDB" id="A0A9P6N9R2"/>
<gene>
    <name evidence="2" type="ORF">CROQUDRAFT_224898</name>
</gene>
<proteinExistence type="predicted"/>